<keyword evidence="2" id="KW-0614">Plasmid</keyword>
<organism evidence="2 3">
    <name type="scientific">Actinacidiphila reveromycinica</name>
    <dbReference type="NCBI Taxonomy" id="659352"/>
    <lineage>
        <taxon>Bacteria</taxon>
        <taxon>Bacillati</taxon>
        <taxon>Actinomycetota</taxon>
        <taxon>Actinomycetes</taxon>
        <taxon>Kitasatosporales</taxon>
        <taxon>Streptomycetaceae</taxon>
        <taxon>Actinacidiphila</taxon>
    </lineage>
</organism>
<keyword evidence="1" id="KW-0472">Membrane</keyword>
<evidence type="ECO:0000313" key="2">
    <source>
        <dbReference type="EMBL" id="BBG20762.1"/>
    </source>
</evidence>
<dbReference type="AlphaFoldDB" id="A0A7R6QBR0"/>
<feature type="transmembrane region" description="Helical" evidence="1">
    <location>
        <begin position="52"/>
        <end position="70"/>
    </location>
</feature>
<keyword evidence="3" id="KW-1185">Reference proteome</keyword>
<accession>A0A7R6QBR0</accession>
<name>A0A7R6QBR0_9ACTN</name>
<geneLocation type="plasmid" evidence="2 3">
    <name>pRVR2</name>
</geneLocation>
<keyword evidence="1" id="KW-0812">Transmembrane</keyword>
<dbReference type="Proteomes" id="UP000595703">
    <property type="component" value="Plasmid pRVR2"/>
</dbReference>
<evidence type="ECO:0000313" key="3">
    <source>
        <dbReference type="Proteomes" id="UP000595703"/>
    </source>
</evidence>
<evidence type="ECO:0000256" key="1">
    <source>
        <dbReference type="SAM" id="Phobius"/>
    </source>
</evidence>
<proteinExistence type="predicted"/>
<dbReference type="EMBL" id="AP018367">
    <property type="protein sequence ID" value="BBG20762.1"/>
    <property type="molecule type" value="Genomic_DNA"/>
</dbReference>
<sequence length="118" mass="13649">MRMHNDDEVYAVDDVFLGPTKRTFPFRVRYRAYGIGSLLYVLALSIEVKVHVIGFWAALYALLAVIYTTMKIMDHVDHENTARAVVIAFWHEVKAPRDRRSGATTARLSLRAVRRRTR</sequence>
<keyword evidence="1" id="KW-1133">Transmembrane helix</keyword>
<gene>
    <name evidence="2" type="ORF">RVR_P217</name>
</gene>
<dbReference type="KEGG" id="arev:RVR_P217"/>
<reference evidence="2 3" key="1">
    <citation type="journal article" date="2020" name="Sci. Rep.">
        <title>beta-carboline chemical signals induce reveromycin production through a LuxR family regulator in Streptomyces sp. SN-593.</title>
        <authorList>
            <person name="Panthee S."/>
            <person name="Kito N."/>
            <person name="Hayashi T."/>
            <person name="Shimizu T."/>
            <person name="Ishikawa J."/>
            <person name="Hamamoto H."/>
            <person name="Osada H."/>
            <person name="Takahashi S."/>
        </authorList>
    </citation>
    <scope>NUCLEOTIDE SEQUENCE [LARGE SCALE GENOMIC DNA]</scope>
    <source>
        <strain evidence="2 3">SN-593</strain>
        <plasmid evidence="2 3">pRVR2</plasmid>
    </source>
</reference>
<protein>
    <submittedName>
        <fullName evidence="2">Uncharacterized protein</fullName>
    </submittedName>
</protein>
<feature type="transmembrane region" description="Helical" evidence="1">
    <location>
        <begin position="30"/>
        <end position="46"/>
    </location>
</feature>